<proteinExistence type="predicted"/>
<dbReference type="Proteomes" id="UP000310636">
    <property type="component" value="Unassembled WGS sequence"/>
</dbReference>
<dbReference type="EMBL" id="SSOB01000023">
    <property type="protein sequence ID" value="THF76734.1"/>
    <property type="molecule type" value="Genomic_DNA"/>
</dbReference>
<reference evidence="1 2" key="1">
    <citation type="submission" date="2019-04" db="EMBL/GenBank/DDBJ databases">
        <title>Cohnella sp. nov. isolated from preserved vegetables.</title>
        <authorList>
            <person name="Lin S.-Y."/>
            <person name="Hung M.-H."/>
            <person name="Young C.-C."/>
        </authorList>
    </citation>
    <scope>NUCLEOTIDE SEQUENCE [LARGE SCALE GENOMIC DNA]</scope>
    <source>
        <strain evidence="1 2">CC-MHH1044</strain>
    </source>
</reference>
<dbReference type="AlphaFoldDB" id="A0A4S4BUW2"/>
<accession>A0A4S4BUW2</accession>
<evidence type="ECO:0000313" key="1">
    <source>
        <dbReference type="EMBL" id="THF76734.1"/>
    </source>
</evidence>
<dbReference type="RefSeq" id="WP_136371272.1">
    <property type="nucleotide sequence ID" value="NZ_SSOB01000023.1"/>
</dbReference>
<comment type="caution">
    <text evidence="1">The sequence shown here is derived from an EMBL/GenBank/DDBJ whole genome shotgun (WGS) entry which is preliminary data.</text>
</comment>
<gene>
    <name evidence="1" type="ORF">E6C55_18380</name>
</gene>
<evidence type="ECO:0000313" key="2">
    <source>
        <dbReference type="Proteomes" id="UP000310636"/>
    </source>
</evidence>
<keyword evidence="2" id="KW-1185">Reference proteome</keyword>
<sequence length="399" mass="44286">MQRYSPDEDFAPEVAEYLTVIVQVFADAEDSKPLFGGCTLYSGSSCTIPSAYVPEAEDEWYLKVFDGEELVAEGPFVIAWSDATRFDAVDGITAEAVAPADWAERCEYCYLDGLASMIMLSIDREKVIAAQPEAQFFPTFTELVSVPQSEFVDDWKLDHFKYIYGRSGLQSLTDEYQGDTIQLPVTTYSNSDDLISYVVLYEEDYAPIGYYSSVHAMTTATLAENLTPTNLWQPLGGYGDGIDPDYSDGYVEPCTEGPEICSNAQLNDLTVEGYTLYRQEFGKDTELFEYDKGTLGYTIATDRTKGAHTVTVTVDAPAYSTVNYAVNASGLVIKTGMLAAGQQTIAIDVRPGVDYKLELYVTSGDSIYYKNYQLNLNYPRTLQEGFILEINKEKAAARE</sequence>
<organism evidence="1 2">
    <name type="scientific">Cohnella fermenti</name>
    <dbReference type="NCBI Taxonomy" id="2565925"/>
    <lineage>
        <taxon>Bacteria</taxon>
        <taxon>Bacillati</taxon>
        <taxon>Bacillota</taxon>
        <taxon>Bacilli</taxon>
        <taxon>Bacillales</taxon>
        <taxon>Paenibacillaceae</taxon>
        <taxon>Cohnella</taxon>
    </lineage>
</organism>
<protein>
    <submittedName>
        <fullName evidence="1">Uncharacterized protein</fullName>
    </submittedName>
</protein>
<name>A0A4S4BUW2_9BACL</name>